<evidence type="ECO:0000256" key="2">
    <source>
        <dbReference type="ARBA" id="ARBA00023157"/>
    </source>
</evidence>
<dbReference type="AlphaFoldDB" id="A0A9Q1DF40"/>
<dbReference type="PANTHER" id="PTHR12207:SF23">
    <property type="entry name" value="V-SET AND TRANSMEMBRANE DOMAIN-CONTAINING PROTEIN 2A"/>
    <property type="match status" value="1"/>
</dbReference>
<dbReference type="SUPFAM" id="SSF48726">
    <property type="entry name" value="Immunoglobulin"/>
    <property type="match status" value="1"/>
</dbReference>
<name>A0A9Q1DF40_CONCO</name>
<dbReference type="InterPro" id="IPR036179">
    <property type="entry name" value="Ig-like_dom_sf"/>
</dbReference>
<dbReference type="InterPro" id="IPR013106">
    <property type="entry name" value="Ig_V-set"/>
</dbReference>
<keyword evidence="1" id="KW-0732">Signal</keyword>
<gene>
    <name evidence="6" type="ORF">COCON_G00136900</name>
</gene>
<dbReference type="SMART" id="SM00409">
    <property type="entry name" value="IG"/>
    <property type="match status" value="1"/>
</dbReference>
<evidence type="ECO:0000256" key="1">
    <source>
        <dbReference type="ARBA" id="ARBA00022729"/>
    </source>
</evidence>
<comment type="caution">
    <text evidence="6">The sequence shown here is derived from an EMBL/GenBank/DDBJ whole genome shotgun (WGS) entry which is preliminary data.</text>
</comment>
<dbReference type="Gene3D" id="2.60.40.10">
    <property type="entry name" value="Immunoglobulins"/>
    <property type="match status" value="1"/>
</dbReference>
<keyword evidence="2" id="KW-1015">Disulfide bond</keyword>
<feature type="region of interest" description="Disordered" evidence="4">
    <location>
        <begin position="157"/>
        <end position="210"/>
    </location>
</feature>
<dbReference type="PANTHER" id="PTHR12207">
    <property type="entry name" value="V-SET AND TRANSMEMBRANE DOMAIN-CONTAINING PROTEIN"/>
    <property type="match status" value="1"/>
</dbReference>
<feature type="compositionally biased region" description="Basic and acidic residues" evidence="4">
    <location>
        <begin position="177"/>
        <end position="187"/>
    </location>
</feature>
<evidence type="ECO:0000259" key="5">
    <source>
        <dbReference type="PROSITE" id="PS50835"/>
    </source>
</evidence>
<evidence type="ECO:0000256" key="3">
    <source>
        <dbReference type="ARBA" id="ARBA00023319"/>
    </source>
</evidence>
<reference evidence="6" key="1">
    <citation type="journal article" date="2023" name="Science">
        <title>Genome structures resolve the early diversification of teleost fishes.</title>
        <authorList>
            <person name="Parey E."/>
            <person name="Louis A."/>
            <person name="Montfort J."/>
            <person name="Bouchez O."/>
            <person name="Roques C."/>
            <person name="Iampietro C."/>
            <person name="Lluch J."/>
            <person name="Castinel A."/>
            <person name="Donnadieu C."/>
            <person name="Desvignes T."/>
            <person name="Floi Bucao C."/>
            <person name="Jouanno E."/>
            <person name="Wen M."/>
            <person name="Mejri S."/>
            <person name="Dirks R."/>
            <person name="Jansen H."/>
            <person name="Henkel C."/>
            <person name="Chen W.J."/>
            <person name="Zahm M."/>
            <person name="Cabau C."/>
            <person name="Klopp C."/>
            <person name="Thompson A.W."/>
            <person name="Robinson-Rechavi M."/>
            <person name="Braasch I."/>
            <person name="Lecointre G."/>
            <person name="Bobe J."/>
            <person name="Postlethwait J.H."/>
            <person name="Berthelot C."/>
            <person name="Roest Crollius H."/>
            <person name="Guiguen Y."/>
        </authorList>
    </citation>
    <scope>NUCLEOTIDE SEQUENCE</scope>
    <source>
        <strain evidence="6">Concon-B</strain>
    </source>
</reference>
<organism evidence="6 7">
    <name type="scientific">Conger conger</name>
    <name type="common">Conger eel</name>
    <name type="synonym">Muraena conger</name>
    <dbReference type="NCBI Taxonomy" id="82655"/>
    <lineage>
        <taxon>Eukaryota</taxon>
        <taxon>Metazoa</taxon>
        <taxon>Chordata</taxon>
        <taxon>Craniata</taxon>
        <taxon>Vertebrata</taxon>
        <taxon>Euteleostomi</taxon>
        <taxon>Actinopterygii</taxon>
        <taxon>Neopterygii</taxon>
        <taxon>Teleostei</taxon>
        <taxon>Anguilliformes</taxon>
        <taxon>Congridae</taxon>
        <taxon>Conger</taxon>
    </lineage>
</organism>
<dbReference type="InterPro" id="IPR003599">
    <property type="entry name" value="Ig_sub"/>
</dbReference>
<dbReference type="GO" id="GO:0016020">
    <property type="term" value="C:membrane"/>
    <property type="evidence" value="ECO:0007669"/>
    <property type="project" value="TreeGrafter"/>
</dbReference>
<evidence type="ECO:0000313" key="7">
    <source>
        <dbReference type="Proteomes" id="UP001152803"/>
    </source>
</evidence>
<keyword evidence="3" id="KW-0393">Immunoglobulin domain</keyword>
<dbReference type="OrthoDB" id="8956829at2759"/>
<dbReference type="InterPro" id="IPR051102">
    <property type="entry name" value="IgSF_V-set/TM_domain"/>
</dbReference>
<feature type="domain" description="Ig-like" evidence="5">
    <location>
        <begin position="27"/>
        <end position="145"/>
    </location>
</feature>
<dbReference type="EMBL" id="JAFJMO010000009">
    <property type="protein sequence ID" value="KAJ8268518.1"/>
    <property type="molecule type" value="Genomic_DNA"/>
</dbReference>
<feature type="compositionally biased region" description="Polar residues" evidence="4">
    <location>
        <begin position="191"/>
        <end position="210"/>
    </location>
</feature>
<dbReference type="InterPro" id="IPR007110">
    <property type="entry name" value="Ig-like_dom"/>
</dbReference>
<dbReference type="Pfam" id="PF07686">
    <property type="entry name" value="V-set"/>
    <property type="match status" value="1"/>
</dbReference>
<evidence type="ECO:0000313" key="6">
    <source>
        <dbReference type="EMBL" id="KAJ8268518.1"/>
    </source>
</evidence>
<evidence type="ECO:0000256" key="4">
    <source>
        <dbReference type="SAM" id="MobiDB-lite"/>
    </source>
</evidence>
<protein>
    <recommendedName>
        <fullName evidence="5">Ig-like domain-containing protein</fullName>
    </recommendedName>
</protein>
<proteinExistence type="predicted"/>
<dbReference type="Proteomes" id="UP001152803">
    <property type="component" value="Unassembled WGS sequence"/>
</dbReference>
<dbReference type="PROSITE" id="PS50835">
    <property type="entry name" value="IG_LIKE"/>
    <property type="match status" value="1"/>
</dbReference>
<keyword evidence="7" id="KW-1185">Reference proteome</keyword>
<sequence length="233" mass="25987">MMRTLREFIGFVFCSSFYVQLGYSFQGRFTEQPSNITAKEGQNIEMACAFQSVMPSVYLEIQWWFLRIPEERDYEENTDSQVLVDITTESEPDNEGIKISTVRVQGNDISHRLHISKVGKTDEGLYECLVTNANYGELLEYKALAYLRVLGPARPKKTSPLHLTDKKPRRNGPGAGRDGRSSSDPRRGSPTSNPQTTASTALRHSTTSGTKVTTSYGLSVLLLAYGTVKGTFL</sequence>
<dbReference type="InterPro" id="IPR013783">
    <property type="entry name" value="Ig-like_fold"/>
</dbReference>
<accession>A0A9Q1DF40</accession>